<evidence type="ECO:0000313" key="1">
    <source>
        <dbReference type="EMBL" id="CAG8460626.1"/>
    </source>
</evidence>
<name>A0ACA9K9I2_9GLOM</name>
<organism evidence="1 2">
    <name type="scientific">Acaulospora colombiana</name>
    <dbReference type="NCBI Taxonomy" id="27376"/>
    <lineage>
        <taxon>Eukaryota</taxon>
        <taxon>Fungi</taxon>
        <taxon>Fungi incertae sedis</taxon>
        <taxon>Mucoromycota</taxon>
        <taxon>Glomeromycotina</taxon>
        <taxon>Glomeromycetes</taxon>
        <taxon>Diversisporales</taxon>
        <taxon>Acaulosporaceae</taxon>
        <taxon>Acaulospora</taxon>
    </lineage>
</organism>
<proteinExistence type="predicted"/>
<accession>A0ACA9K9I2</accession>
<evidence type="ECO:0000313" key="2">
    <source>
        <dbReference type="Proteomes" id="UP000789525"/>
    </source>
</evidence>
<comment type="caution">
    <text evidence="1">The sequence shown here is derived from an EMBL/GenBank/DDBJ whole genome shotgun (WGS) entry which is preliminary data.</text>
</comment>
<protein>
    <submittedName>
        <fullName evidence="1">10264_t:CDS:1</fullName>
    </submittedName>
</protein>
<sequence>MNNNNGGKNFVALPLSKAAKRKRRRQRKAALEKAARELSVSTSKAGQIAQHSLNHVTYRNNAPKSLIGTSNARVNDAHLDGNYFSEPSKNSEVGTLYRHVGRLSYNESSNLRIQPSRSGEFTVNSRRDDCGVPSSNYKNYDSSSSPRLDSGHYNNQLRNDNISLRPTRSGVYSLKRSRPNEHVNNGERDYFRRPYSSEYKNKDIQRPLDDGVDYYSEDYRSPDPSSHIRSKSNKSKSKKIRKDPQMNQNHHRLNNNMSSKINYSQNDNRNFRDRDNLESDTRGANDHPSMKYMHTALIPSIKVEKSLPKLIVLDLNGTLIFRTCSDIEKAILRPYIKDFMDYIFSGGFSVMVWSSAQPKNVKKMVKATFGHHETKLIDVWTRDKFSLSFQQYHQKCLTIKDLEKVWKELNSDSSLKPCLELRSESPNTSVVWDQTNTILIDDSLLKAQLQPFNSIHLLEFNERLAFSRNDSELKDVIPYLEKLRHQTNVSAYIRDFPYRRIHNDKSSSPVIDLGGQSHSPPLSTASFARKSNLEKRNYHRFPNAARDMIASSSGSTKSVIKTEMDCYATYNKATLNDASYNSSSRFKQESGYHRASTSQVVVKSTTSISDNKFYSTSANDQQKTNPDNCKVS</sequence>
<dbReference type="EMBL" id="CAJVPT010001322">
    <property type="protein sequence ID" value="CAG8460626.1"/>
    <property type="molecule type" value="Genomic_DNA"/>
</dbReference>
<dbReference type="Proteomes" id="UP000789525">
    <property type="component" value="Unassembled WGS sequence"/>
</dbReference>
<gene>
    <name evidence="1" type="ORF">ACOLOM_LOCUS1156</name>
</gene>
<keyword evidence="2" id="KW-1185">Reference proteome</keyword>
<reference evidence="1" key="1">
    <citation type="submission" date="2021-06" db="EMBL/GenBank/DDBJ databases">
        <authorList>
            <person name="Kallberg Y."/>
            <person name="Tangrot J."/>
            <person name="Rosling A."/>
        </authorList>
    </citation>
    <scope>NUCLEOTIDE SEQUENCE</scope>
    <source>
        <strain evidence="1">CL356</strain>
    </source>
</reference>